<evidence type="ECO:0000256" key="5">
    <source>
        <dbReference type="ARBA" id="ARBA00022857"/>
    </source>
</evidence>
<feature type="domain" description="Nitroreductase" evidence="7">
    <location>
        <begin position="10"/>
        <end position="189"/>
    </location>
</feature>
<evidence type="ECO:0000256" key="3">
    <source>
        <dbReference type="ARBA" id="ARBA00022630"/>
    </source>
</evidence>
<name>A0ABN0BBJ2_9HELI</name>
<gene>
    <name evidence="8" type="ORF">HCCG_01408</name>
</gene>
<dbReference type="InterPro" id="IPR000415">
    <property type="entry name" value="Nitroreductase-like"/>
</dbReference>
<comment type="cofactor">
    <cofactor evidence="1">
        <name>FMN</name>
        <dbReference type="ChEBI" id="CHEBI:58210"/>
    </cofactor>
</comment>
<dbReference type="PANTHER" id="PTHR43673">
    <property type="entry name" value="NAD(P)H NITROREDUCTASE YDGI-RELATED"/>
    <property type="match status" value="1"/>
</dbReference>
<comment type="similarity">
    <text evidence="2">Belongs to the nitroreductase family.</text>
</comment>
<dbReference type="InterPro" id="IPR029479">
    <property type="entry name" value="Nitroreductase"/>
</dbReference>
<keyword evidence="3" id="KW-0285">Flavoprotein</keyword>
<evidence type="ECO:0000313" key="8">
    <source>
        <dbReference type="EMBL" id="EFR46861.1"/>
    </source>
</evidence>
<evidence type="ECO:0000256" key="1">
    <source>
        <dbReference type="ARBA" id="ARBA00001917"/>
    </source>
</evidence>
<organism evidence="8 9">
    <name type="scientific">Helicobacter cinaedi CCUG 18818 = ATCC BAA-847</name>
    <dbReference type="NCBI Taxonomy" id="537971"/>
    <lineage>
        <taxon>Bacteria</taxon>
        <taxon>Pseudomonadati</taxon>
        <taxon>Campylobacterota</taxon>
        <taxon>Epsilonproteobacteria</taxon>
        <taxon>Campylobacterales</taxon>
        <taxon>Helicobacteraceae</taxon>
        <taxon>Helicobacter</taxon>
    </lineage>
</organism>
<keyword evidence="6" id="KW-0560">Oxidoreductase</keyword>
<dbReference type="SUPFAM" id="SSF55469">
    <property type="entry name" value="FMN-dependent nitroreductase-like"/>
    <property type="match status" value="1"/>
</dbReference>
<dbReference type="CDD" id="cd02149">
    <property type="entry name" value="NfsB-like"/>
    <property type="match status" value="1"/>
</dbReference>
<protein>
    <submittedName>
        <fullName evidence="8">Nitroreductase family protein</fullName>
    </submittedName>
</protein>
<dbReference type="Pfam" id="PF00881">
    <property type="entry name" value="Nitroreductase"/>
    <property type="match status" value="1"/>
</dbReference>
<evidence type="ECO:0000256" key="4">
    <source>
        <dbReference type="ARBA" id="ARBA00022643"/>
    </source>
</evidence>
<keyword evidence="5" id="KW-0521">NADP</keyword>
<keyword evidence="4" id="KW-0288">FMN</keyword>
<dbReference type="PANTHER" id="PTHR43673:SF2">
    <property type="entry name" value="NITROREDUCTASE"/>
    <property type="match status" value="1"/>
</dbReference>
<accession>A0ABN0BBJ2</accession>
<reference evidence="9" key="1">
    <citation type="journal article" date="2014" name="Genome Announc.">
        <title>Draft genome sequences of six enterohepatic helicobacter species isolated from humans and one from rhesus macaques.</title>
        <authorList>
            <person name="Shen Z."/>
            <person name="Sheh A."/>
            <person name="Young S.K."/>
            <person name="Abouelliel A."/>
            <person name="Ward D.V."/>
            <person name="Earl A.M."/>
            <person name="Fox J.G."/>
        </authorList>
    </citation>
    <scope>NUCLEOTIDE SEQUENCE [LARGE SCALE GENOMIC DNA]</scope>
    <source>
        <strain evidence="9">CCUG 18818</strain>
    </source>
</reference>
<dbReference type="EMBL" id="DS990392">
    <property type="protein sequence ID" value="EFR46861.1"/>
    <property type="molecule type" value="Genomic_DNA"/>
</dbReference>
<keyword evidence="9" id="KW-1185">Reference proteome</keyword>
<sequence length="209" mass="24238">MMNKFLDSIYFRHSCKLFDENKKIPKEVFDEILEVGRLSPSSFGLEPTRLLVLRSDEAKAALRPLCWNQPQITTASEVVIFKSLQNDLVPPSEYTKQNTFRRKMDLGAYQAFCDRLGGYLKERGLDSGESLAHWSSKQAYIMATYMVAYASFLEIDTCYIEGYEKRAVEKLYGLDPFKEQVSLIVCFGYRGKEQQPRYRISLDDLVEYK</sequence>
<evidence type="ECO:0000256" key="2">
    <source>
        <dbReference type="ARBA" id="ARBA00007118"/>
    </source>
</evidence>
<dbReference type="Gene3D" id="3.40.109.10">
    <property type="entry name" value="NADH Oxidase"/>
    <property type="match status" value="1"/>
</dbReference>
<evidence type="ECO:0000313" key="9">
    <source>
        <dbReference type="Proteomes" id="UP000005755"/>
    </source>
</evidence>
<dbReference type="InterPro" id="IPR033878">
    <property type="entry name" value="NfsB-like"/>
</dbReference>
<evidence type="ECO:0000256" key="6">
    <source>
        <dbReference type="ARBA" id="ARBA00023002"/>
    </source>
</evidence>
<dbReference type="Proteomes" id="UP000005755">
    <property type="component" value="Unassembled WGS sequence"/>
</dbReference>
<proteinExistence type="inferred from homology"/>
<evidence type="ECO:0000259" key="7">
    <source>
        <dbReference type="Pfam" id="PF00881"/>
    </source>
</evidence>